<proteinExistence type="predicted"/>
<keyword evidence="3" id="KW-1185">Reference proteome</keyword>
<evidence type="ECO:0000313" key="3">
    <source>
        <dbReference type="Proteomes" id="UP000235965"/>
    </source>
</evidence>
<reference evidence="2 3" key="1">
    <citation type="submission" date="2017-12" db="EMBL/GenBank/DDBJ databases">
        <title>Hemimetabolous genomes reveal molecular basis of termite eusociality.</title>
        <authorList>
            <person name="Harrison M.C."/>
            <person name="Jongepier E."/>
            <person name="Robertson H.M."/>
            <person name="Arning N."/>
            <person name="Bitard-Feildel T."/>
            <person name="Chao H."/>
            <person name="Childers C.P."/>
            <person name="Dinh H."/>
            <person name="Doddapaneni H."/>
            <person name="Dugan S."/>
            <person name="Gowin J."/>
            <person name="Greiner C."/>
            <person name="Han Y."/>
            <person name="Hu H."/>
            <person name="Hughes D.S.T."/>
            <person name="Huylmans A.-K."/>
            <person name="Kemena C."/>
            <person name="Kremer L.P.M."/>
            <person name="Lee S.L."/>
            <person name="Lopez-Ezquerra A."/>
            <person name="Mallet L."/>
            <person name="Monroy-Kuhn J.M."/>
            <person name="Moser A."/>
            <person name="Murali S.C."/>
            <person name="Muzny D.M."/>
            <person name="Otani S."/>
            <person name="Piulachs M.-D."/>
            <person name="Poelchau M."/>
            <person name="Qu J."/>
            <person name="Schaub F."/>
            <person name="Wada-Katsumata A."/>
            <person name="Worley K.C."/>
            <person name="Xie Q."/>
            <person name="Ylla G."/>
            <person name="Poulsen M."/>
            <person name="Gibbs R.A."/>
            <person name="Schal C."/>
            <person name="Richards S."/>
            <person name="Belles X."/>
            <person name="Korb J."/>
            <person name="Bornberg-Bauer E."/>
        </authorList>
    </citation>
    <scope>NUCLEOTIDE SEQUENCE [LARGE SCALE GENOMIC DNA]</scope>
    <source>
        <tissue evidence="2">Whole body</tissue>
    </source>
</reference>
<dbReference type="Proteomes" id="UP000235965">
    <property type="component" value="Unassembled WGS sequence"/>
</dbReference>
<dbReference type="AlphaFoldDB" id="A0A2J7RHF4"/>
<feature type="chain" id="PRO_5014370158" evidence="1">
    <location>
        <begin position="20"/>
        <end position="150"/>
    </location>
</feature>
<evidence type="ECO:0000256" key="1">
    <source>
        <dbReference type="SAM" id="SignalP"/>
    </source>
</evidence>
<dbReference type="STRING" id="105785.A0A2J7RHF4"/>
<evidence type="ECO:0000313" key="2">
    <source>
        <dbReference type="EMBL" id="PNF40263.1"/>
    </source>
</evidence>
<dbReference type="InParanoid" id="A0A2J7RHF4"/>
<sequence>VLHTLLALVAASNSQSLSGKEITTESNTTQQFSTDNSLLLQSLVTTNPSLQYSTTNNPTHFSANNLLLQSSTTTNPSLQSSYGTAIRNKTDNLKSSEHDDLQTSSQLQIYAVWGYGWPWWGGAYGIPRWGYGRRGWGYGRRVWGYGRHRW</sequence>
<keyword evidence="1" id="KW-0732">Signal</keyword>
<accession>A0A2J7RHF4</accession>
<feature type="signal peptide" evidence="1">
    <location>
        <begin position="1"/>
        <end position="19"/>
    </location>
</feature>
<dbReference type="EMBL" id="NEVH01003743">
    <property type="protein sequence ID" value="PNF40263.1"/>
    <property type="molecule type" value="Genomic_DNA"/>
</dbReference>
<name>A0A2J7RHF4_9NEOP</name>
<feature type="non-terminal residue" evidence="2">
    <location>
        <position position="1"/>
    </location>
</feature>
<organism evidence="2 3">
    <name type="scientific">Cryptotermes secundus</name>
    <dbReference type="NCBI Taxonomy" id="105785"/>
    <lineage>
        <taxon>Eukaryota</taxon>
        <taxon>Metazoa</taxon>
        <taxon>Ecdysozoa</taxon>
        <taxon>Arthropoda</taxon>
        <taxon>Hexapoda</taxon>
        <taxon>Insecta</taxon>
        <taxon>Pterygota</taxon>
        <taxon>Neoptera</taxon>
        <taxon>Polyneoptera</taxon>
        <taxon>Dictyoptera</taxon>
        <taxon>Blattodea</taxon>
        <taxon>Blattoidea</taxon>
        <taxon>Termitoidae</taxon>
        <taxon>Kalotermitidae</taxon>
        <taxon>Cryptotermitinae</taxon>
        <taxon>Cryptotermes</taxon>
    </lineage>
</organism>
<gene>
    <name evidence="2" type="ORF">B7P43_G06530</name>
</gene>
<protein>
    <submittedName>
        <fullName evidence="2">Uncharacterized protein</fullName>
    </submittedName>
</protein>
<comment type="caution">
    <text evidence="2">The sequence shown here is derived from an EMBL/GenBank/DDBJ whole genome shotgun (WGS) entry which is preliminary data.</text>
</comment>